<keyword evidence="7" id="KW-1185">Reference proteome</keyword>
<dbReference type="EMBL" id="NEVJ01000003">
    <property type="protein sequence ID" value="OZI21270.1"/>
    <property type="molecule type" value="Genomic_DNA"/>
</dbReference>
<dbReference type="InterPro" id="IPR036856">
    <property type="entry name" value="Ald_Oxase/Xan_DH_a/b_sf"/>
</dbReference>
<comment type="caution">
    <text evidence="6">The sequence shown here is derived from an EMBL/GenBank/DDBJ whole genome shotgun (WGS) entry which is preliminary data.</text>
</comment>
<evidence type="ECO:0000256" key="3">
    <source>
        <dbReference type="ARBA" id="ARBA00053029"/>
    </source>
</evidence>
<evidence type="ECO:0000256" key="4">
    <source>
        <dbReference type="SAM" id="MobiDB-lite"/>
    </source>
</evidence>
<dbReference type="SMART" id="SM01008">
    <property type="entry name" value="Ald_Xan_dh_C"/>
    <property type="match status" value="1"/>
</dbReference>
<evidence type="ECO:0000256" key="2">
    <source>
        <dbReference type="ARBA" id="ARBA00023002"/>
    </source>
</evidence>
<dbReference type="Pfam" id="PF01315">
    <property type="entry name" value="Ald_Xan_dh_C"/>
    <property type="match status" value="1"/>
</dbReference>
<dbReference type="OrthoDB" id="221297at2"/>
<dbReference type="Proteomes" id="UP000216857">
    <property type="component" value="Unassembled WGS sequence"/>
</dbReference>
<accession>A0A261R9G8</accession>
<keyword evidence="2" id="KW-0560">Oxidoreductase</keyword>
<evidence type="ECO:0000259" key="5">
    <source>
        <dbReference type="SMART" id="SM01008"/>
    </source>
</evidence>
<dbReference type="InterPro" id="IPR046867">
    <property type="entry name" value="AldOxase/xan_DH_MoCoBD2"/>
</dbReference>
<dbReference type="Pfam" id="PF02738">
    <property type="entry name" value="MoCoBD_1"/>
    <property type="match status" value="1"/>
</dbReference>
<proteinExistence type="predicted"/>
<evidence type="ECO:0000313" key="7">
    <source>
        <dbReference type="Proteomes" id="UP000216857"/>
    </source>
</evidence>
<dbReference type="Pfam" id="PF20256">
    <property type="entry name" value="MoCoBD_2"/>
    <property type="match status" value="1"/>
</dbReference>
<dbReference type="PANTHER" id="PTHR11908:SF132">
    <property type="entry name" value="ALDEHYDE OXIDASE 1-RELATED"/>
    <property type="match status" value="1"/>
</dbReference>
<dbReference type="InterPro" id="IPR016208">
    <property type="entry name" value="Ald_Oxase/xanthine_DH-like"/>
</dbReference>
<dbReference type="PANTHER" id="PTHR11908">
    <property type="entry name" value="XANTHINE DEHYDROGENASE"/>
    <property type="match status" value="1"/>
</dbReference>
<gene>
    <name evidence="6" type="ORF">CAL26_27980</name>
</gene>
<dbReference type="GO" id="GO:0005506">
    <property type="term" value="F:iron ion binding"/>
    <property type="evidence" value="ECO:0007669"/>
    <property type="project" value="InterPro"/>
</dbReference>
<dbReference type="InterPro" id="IPR037165">
    <property type="entry name" value="AldOxase/xan_DH_Mopterin-bd_sf"/>
</dbReference>
<reference evidence="6" key="1">
    <citation type="submission" date="2017-05" db="EMBL/GenBank/DDBJ databases">
        <title>Complete and WGS of Bordetella genogroups.</title>
        <authorList>
            <person name="Spilker T."/>
            <person name="Lipuma J."/>
        </authorList>
    </citation>
    <scope>NUCLEOTIDE SEQUENCE</scope>
    <source>
        <strain evidence="6">AU21707</strain>
    </source>
</reference>
<feature type="domain" description="Aldehyde oxidase/xanthine dehydrogenase a/b hammerhead" evidence="5">
    <location>
        <begin position="42"/>
        <end position="159"/>
    </location>
</feature>
<dbReference type="SUPFAM" id="SSF54665">
    <property type="entry name" value="CO dehydrogenase molybdoprotein N-domain-like"/>
    <property type="match status" value="1"/>
</dbReference>
<dbReference type="AlphaFoldDB" id="A0A261R9G8"/>
<name>A0A261R9G8_9BORD</name>
<dbReference type="FunFam" id="3.30.365.10:FF:000001">
    <property type="entry name" value="Xanthine dehydrogenase oxidase"/>
    <property type="match status" value="1"/>
</dbReference>
<feature type="region of interest" description="Disordered" evidence="4">
    <location>
        <begin position="801"/>
        <end position="824"/>
    </location>
</feature>
<dbReference type="RefSeq" id="WP_094849787.1">
    <property type="nucleotide sequence ID" value="NZ_NEVJ01000003.1"/>
</dbReference>
<evidence type="ECO:0000256" key="1">
    <source>
        <dbReference type="ARBA" id="ARBA00022505"/>
    </source>
</evidence>
<evidence type="ECO:0000313" key="6">
    <source>
        <dbReference type="EMBL" id="OZI21270.1"/>
    </source>
</evidence>
<protein>
    <submittedName>
        <fullName evidence="6">Dehydrogenase</fullName>
    </submittedName>
</protein>
<dbReference type="InterPro" id="IPR008274">
    <property type="entry name" value="AldOxase/xan_DH_MoCoBD1"/>
</dbReference>
<dbReference type="InterPro" id="IPR000674">
    <property type="entry name" value="Ald_Oxase/Xan_DH_a/b"/>
</dbReference>
<feature type="region of interest" description="Disordered" evidence="4">
    <location>
        <begin position="1"/>
        <end position="22"/>
    </location>
</feature>
<dbReference type="GO" id="GO:0016491">
    <property type="term" value="F:oxidoreductase activity"/>
    <property type="evidence" value="ECO:0007669"/>
    <property type="project" value="UniProtKB-KW"/>
</dbReference>
<organism evidence="6 7">
    <name type="scientific">Bordetella genomosp. 9</name>
    <dbReference type="NCBI Taxonomy" id="1416803"/>
    <lineage>
        <taxon>Bacteria</taxon>
        <taxon>Pseudomonadati</taxon>
        <taxon>Pseudomonadota</taxon>
        <taxon>Betaproteobacteria</taxon>
        <taxon>Burkholderiales</taxon>
        <taxon>Alcaligenaceae</taxon>
        <taxon>Bordetella</taxon>
    </lineage>
</organism>
<comment type="cofactor">
    <cofactor evidence="3">
        <name>Mo-molybdopterin cytosine dinucleotide</name>
        <dbReference type="ChEBI" id="CHEBI:71308"/>
    </cofactor>
</comment>
<sequence>MDVSFEREPRADTANAEARVASHANPGIGQSALRIEDESLLTGTARFLDDIAVDGTLHACFVRSPHAHARILSIDATAARAMPGVAAVYAAQDLFGELTEWRMPLGFPLANLPADTTPFVLAPRETAFVGEAVAIVVASSRHVAEDAAAAVAVDYEVLPAVSDCRDALAPSAPRVRTEVASNVLQQYVLSYGDCDAAFAAAHRVLEEEFHVHRGCAHPMEGRGVLARPDPSSGELTVWSSTQMAHELHYTIALMLGHPEDLLRVVTPDVGGGFGAKFMIYPEEIAVPAAARKLGRPVKWVEDRRENFVSAIQERDQYWSMAVAVDERGRLLGLRGRMVHDHGAYTPQGTNVPYNAASSMTGPYIVPAYHLDVSVAYTNKVPVATVRGAGYPQAAFVMERLLDRISAELGIDRAECRRRNLIPAEKIPYTKPLKSRAGVPLTIDSGDFPALQARALEAIDYDGFEARRLASLDKGLHRGIGLANSVKPTGRGPFESARVRVQPSGQITVYTGALAMGQGIKTTLAQICAGHLGVAPEAVHVIAGDTAFVSYGMGGFASRQAIMAGSAVDQASARLRRRILDAAAVVLNTLPDDLTLRDGEVVPRTGTGDSVALARLAMLLKGVPGYALPVPGDPGLDEVEHFHCDAQAYAGASHACEVEVDALTGAVAIVRYVAVQDSGRIINPMLAEGQVHGGVVHGIGNALFEWMGYDDSGQPLTTTFAEYLLPTAPEVPDVEVIFQPSLTPLNPLGVKGVGECATIPVAAAVIGAVEHALADQGVRLFEFPLTPVRLLECLDMAAGQGAGQGAGADGSGAGPREASSAIEGP</sequence>
<keyword evidence="1" id="KW-0500">Molybdenum</keyword>
<dbReference type="SUPFAM" id="SSF56003">
    <property type="entry name" value="Molybdenum cofactor-binding domain"/>
    <property type="match status" value="1"/>
</dbReference>
<feature type="compositionally biased region" description="Gly residues" evidence="4">
    <location>
        <begin position="801"/>
        <end position="812"/>
    </location>
</feature>
<dbReference type="Gene3D" id="3.30.365.10">
    <property type="entry name" value="Aldehyde oxidase/xanthine dehydrogenase, molybdopterin binding domain"/>
    <property type="match status" value="4"/>
</dbReference>
<feature type="compositionally biased region" description="Basic and acidic residues" evidence="4">
    <location>
        <begin position="1"/>
        <end position="11"/>
    </location>
</feature>
<dbReference type="Gene3D" id="3.90.1170.50">
    <property type="entry name" value="Aldehyde oxidase/xanthine dehydrogenase, a/b hammerhead"/>
    <property type="match status" value="1"/>
</dbReference>